<accession>A0A9N9WYU5</accession>
<reference evidence="2" key="1">
    <citation type="submission" date="2022-01" db="EMBL/GenBank/DDBJ databases">
        <authorList>
            <person name="King R."/>
        </authorList>
    </citation>
    <scope>NUCLEOTIDE SEQUENCE</scope>
</reference>
<dbReference type="InterPro" id="IPR001772">
    <property type="entry name" value="KA1_dom"/>
</dbReference>
<keyword evidence="3" id="KW-1185">Reference proteome</keyword>
<dbReference type="Proteomes" id="UP001153737">
    <property type="component" value="Chromosome 13"/>
</dbReference>
<gene>
    <name evidence="2" type="ORF">PHAECO_LOCUS3948</name>
</gene>
<dbReference type="GO" id="GO:0090729">
    <property type="term" value="F:toxin activity"/>
    <property type="evidence" value="ECO:0007669"/>
    <property type="project" value="InterPro"/>
</dbReference>
<sequence>MTPSSIFILIIASHYQYDDHTIAVNGNQSAFVLEDNSGVIPEPQENYVVQNIGRTPVRAQVWYGTEILPWLGIIDAAAINPGEKIELDNGGRRYYITGLKIVNPNDTRAIIHAEGGDLPTPFVPPSILIEKVLRELLGIGMVKLLPFGKYLHRFVDLIDFFWPHHQPDIWQNMTDKILPVLNEKEIQLVHSLLNNKIRVYKDQIKSLQQEIDDGEKPQEHYNSIAYSLIGVEQEFIFNNMMDNYKEINLSLLPMYSKFVSMKMNFYILGLTDNNIIDIKRYMNKTVEGANKYIMSMRTEPIDAAYNSSPAAGIFDSMMTVRTHLALHGEEYLPFWKKMAVDPTSNQTVYNDVISFSSFFGRPTANLYAQATPREVPEPLQPKLMNGRRNTLVSVRVYLSDQGSVAGLRLEFSNKAAYDLGLVTDNSSRFDFSDTHIESLQAFGDGRVDGLQFRLGSGDTWTFGKVTSKISKKFQLANHRIASIYVANDSRYLGYPIANIAVSYQWLY</sequence>
<dbReference type="AlphaFoldDB" id="A0A9N9WYU5"/>
<evidence type="ECO:0000313" key="3">
    <source>
        <dbReference type="Proteomes" id="UP001153737"/>
    </source>
</evidence>
<evidence type="ECO:0000313" key="2">
    <source>
        <dbReference type="EMBL" id="CAG9815955.1"/>
    </source>
</evidence>
<reference evidence="2" key="2">
    <citation type="submission" date="2022-10" db="EMBL/GenBank/DDBJ databases">
        <authorList>
            <consortium name="ENA_rothamsted_submissions"/>
            <consortium name="culmorum"/>
            <person name="King R."/>
        </authorList>
    </citation>
    <scope>NUCLEOTIDE SEQUENCE</scope>
</reference>
<evidence type="ECO:0000259" key="1">
    <source>
        <dbReference type="PROSITE" id="PS50032"/>
    </source>
</evidence>
<dbReference type="EMBL" id="OU896719">
    <property type="protein sequence ID" value="CAG9815955.1"/>
    <property type="molecule type" value="Genomic_DNA"/>
</dbReference>
<organism evidence="2 3">
    <name type="scientific">Phaedon cochleariae</name>
    <name type="common">Mustard beetle</name>
    <dbReference type="NCBI Taxonomy" id="80249"/>
    <lineage>
        <taxon>Eukaryota</taxon>
        <taxon>Metazoa</taxon>
        <taxon>Ecdysozoa</taxon>
        <taxon>Arthropoda</taxon>
        <taxon>Hexapoda</taxon>
        <taxon>Insecta</taxon>
        <taxon>Pterygota</taxon>
        <taxon>Neoptera</taxon>
        <taxon>Endopterygota</taxon>
        <taxon>Coleoptera</taxon>
        <taxon>Polyphaga</taxon>
        <taxon>Cucujiformia</taxon>
        <taxon>Chrysomeloidea</taxon>
        <taxon>Chrysomelidae</taxon>
        <taxon>Chrysomelinae</taxon>
        <taxon>Chrysomelini</taxon>
        <taxon>Phaedon</taxon>
    </lineage>
</organism>
<feature type="domain" description="KA1" evidence="1">
    <location>
        <begin position="420"/>
        <end position="475"/>
    </location>
</feature>
<dbReference type="InterPro" id="IPR036716">
    <property type="entry name" value="Pest_crys_N_sf"/>
</dbReference>
<proteinExistence type="predicted"/>
<dbReference type="OrthoDB" id="6672161at2759"/>
<protein>
    <recommendedName>
        <fullName evidence="1">KA1 domain-containing protein</fullName>
    </recommendedName>
</protein>
<dbReference type="SUPFAM" id="SSF56849">
    <property type="entry name" value="delta-Endotoxin (insectocide), N-terminal domain"/>
    <property type="match status" value="1"/>
</dbReference>
<dbReference type="Gene3D" id="1.20.190.10">
    <property type="entry name" value="Pesticidal crystal protein, N-terminal domain"/>
    <property type="match status" value="1"/>
</dbReference>
<dbReference type="PROSITE" id="PS50032">
    <property type="entry name" value="KA1"/>
    <property type="match status" value="1"/>
</dbReference>
<name>A0A9N9WYU5_PHACE</name>